<accession>A0A9W8YF05</accession>
<evidence type="ECO:0000256" key="1">
    <source>
        <dbReference type="SAM" id="MobiDB-lite"/>
    </source>
</evidence>
<dbReference type="EMBL" id="JAPEUY010000004">
    <property type="protein sequence ID" value="KAJ4374378.1"/>
    <property type="molecule type" value="Genomic_DNA"/>
</dbReference>
<protein>
    <recommendedName>
        <fullName evidence="4">CBM-cenC domain-containing protein</fullName>
    </recommendedName>
</protein>
<keyword evidence="3" id="KW-1185">Reference proteome</keyword>
<feature type="region of interest" description="Disordered" evidence="1">
    <location>
        <begin position="1"/>
        <end position="23"/>
    </location>
</feature>
<dbReference type="Proteomes" id="UP001140560">
    <property type="component" value="Unassembled WGS sequence"/>
</dbReference>
<organism evidence="2 3">
    <name type="scientific">Neocucurbitaria cava</name>
    <dbReference type="NCBI Taxonomy" id="798079"/>
    <lineage>
        <taxon>Eukaryota</taxon>
        <taxon>Fungi</taxon>
        <taxon>Dikarya</taxon>
        <taxon>Ascomycota</taxon>
        <taxon>Pezizomycotina</taxon>
        <taxon>Dothideomycetes</taxon>
        <taxon>Pleosporomycetidae</taxon>
        <taxon>Pleosporales</taxon>
        <taxon>Pleosporineae</taxon>
        <taxon>Cucurbitariaceae</taxon>
        <taxon>Neocucurbitaria</taxon>
    </lineage>
</organism>
<name>A0A9W8YF05_9PLEO</name>
<dbReference type="InterPro" id="IPR008979">
    <property type="entry name" value="Galactose-bd-like_sf"/>
</dbReference>
<evidence type="ECO:0000313" key="2">
    <source>
        <dbReference type="EMBL" id="KAJ4374378.1"/>
    </source>
</evidence>
<dbReference type="AlphaFoldDB" id="A0A9W8YF05"/>
<dbReference type="Gene3D" id="2.60.120.260">
    <property type="entry name" value="Galactose-binding domain-like"/>
    <property type="match status" value="1"/>
</dbReference>
<gene>
    <name evidence="2" type="ORF">N0V83_003119</name>
</gene>
<reference evidence="2" key="1">
    <citation type="submission" date="2022-10" db="EMBL/GenBank/DDBJ databases">
        <title>Tapping the CABI collections for fungal endophytes: first genome assemblies for Collariella, Neodidymelliopsis, Ascochyta clinopodiicola, Didymella pomorum, Didymosphaeria variabile, Neocosmospora piperis and Neocucurbitaria cava.</title>
        <authorList>
            <person name="Hill R."/>
        </authorList>
    </citation>
    <scope>NUCLEOTIDE SEQUENCE</scope>
    <source>
        <strain evidence="2">IMI 356814</strain>
    </source>
</reference>
<sequence>MVLSSKTSSSTTSRPASSTTATTCFATPTGNNYITNPGFEQGSSSWSTSTSGWGTWSASGTGLFTTDNAHSGTSAYRGTTDSIWLTTYTLYQTVTVPCGAKVSVSAWARSLAPKYSGLAAFTLTFDGWVVDAALSTSKESGAWFQLSGSTMTSSGSTSRVLRLDVTTVGYKGAVFAADDFKVAVVAGPGGQQVCSS</sequence>
<comment type="caution">
    <text evidence="2">The sequence shown here is derived from an EMBL/GenBank/DDBJ whole genome shotgun (WGS) entry which is preliminary data.</text>
</comment>
<proteinExistence type="predicted"/>
<dbReference type="SUPFAM" id="SSF49785">
    <property type="entry name" value="Galactose-binding domain-like"/>
    <property type="match status" value="1"/>
</dbReference>
<evidence type="ECO:0000313" key="3">
    <source>
        <dbReference type="Proteomes" id="UP001140560"/>
    </source>
</evidence>
<evidence type="ECO:0008006" key="4">
    <source>
        <dbReference type="Google" id="ProtNLM"/>
    </source>
</evidence>